<evidence type="ECO:0000256" key="2">
    <source>
        <dbReference type="ARBA" id="ARBA00022618"/>
    </source>
</evidence>
<dbReference type="Proteomes" id="UP001211065">
    <property type="component" value="Unassembled WGS sequence"/>
</dbReference>
<dbReference type="InterPro" id="IPR036858">
    <property type="entry name" value="Cyclin-dep_kinase_reg-sub_sf"/>
</dbReference>
<dbReference type="PANTHER" id="PTHR23415">
    <property type="entry name" value="CYCLIN-DEPENDENT KINASES REGULATORY SUBUNIT/60S RIBOSOME SUBUNIT BIOGENESIS PROTEIN NIP7"/>
    <property type="match status" value="1"/>
</dbReference>
<dbReference type="Pfam" id="PF01111">
    <property type="entry name" value="CKS"/>
    <property type="match status" value="1"/>
</dbReference>
<evidence type="ECO:0000256" key="4">
    <source>
        <dbReference type="RuleBase" id="RU311113"/>
    </source>
</evidence>
<reference evidence="6" key="1">
    <citation type="submission" date="2020-05" db="EMBL/GenBank/DDBJ databases">
        <title>Phylogenomic resolution of chytrid fungi.</title>
        <authorList>
            <person name="Stajich J.E."/>
            <person name="Amses K."/>
            <person name="Simmons R."/>
            <person name="Seto K."/>
            <person name="Myers J."/>
            <person name="Bonds A."/>
            <person name="Quandt C.A."/>
            <person name="Barry K."/>
            <person name="Liu P."/>
            <person name="Grigoriev I."/>
            <person name="Longcore J.E."/>
            <person name="James T.Y."/>
        </authorList>
    </citation>
    <scope>NUCLEOTIDE SEQUENCE</scope>
    <source>
        <strain evidence="6">JEL0476</strain>
    </source>
</reference>
<dbReference type="SMART" id="SM01084">
    <property type="entry name" value="CKS"/>
    <property type="match status" value="1"/>
</dbReference>
<dbReference type="SUPFAM" id="SSF55637">
    <property type="entry name" value="Cell cycle regulatory proteins"/>
    <property type="match status" value="1"/>
</dbReference>
<feature type="compositionally biased region" description="Polar residues" evidence="5">
    <location>
        <begin position="174"/>
        <end position="189"/>
    </location>
</feature>
<evidence type="ECO:0000313" key="6">
    <source>
        <dbReference type="EMBL" id="KAJ3205932.1"/>
    </source>
</evidence>
<feature type="non-terminal residue" evidence="6">
    <location>
        <position position="1"/>
    </location>
</feature>
<keyword evidence="7" id="KW-1185">Reference proteome</keyword>
<accession>A0AAD5TUR7</accession>
<dbReference type="GO" id="GO:0051301">
    <property type="term" value="P:cell division"/>
    <property type="evidence" value="ECO:0007669"/>
    <property type="project" value="UniProtKB-UniRule"/>
</dbReference>
<dbReference type="EMBL" id="JADGJW010001165">
    <property type="protein sequence ID" value="KAJ3205932.1"/>
    <property type="molecule type" value="Genomic_DNA"/>
</dbReference>
<feature type="compositionally biased region" description="Basic and acidic residues" evidence="5">
    <location>
        <begin position="191"/>
        <end position="228"/>
    </location>
</feature>
<comment type="function">
    <text evidence="4">Binds to the catalytic subunit of the cyclin dependent kinases and is essential for their biological function.</text>
</comment>
<organism evidence="6 7">
    <name type="scientific">Clydaea vesicula</name>
    <dbReference type="NCBI Taxonomy" id="447962"/>
    <lineage>
        <taxon>Eukaryota</taxon>
        <taxon>Fungi</taxon>
        <taxon>Fungi incertae sedis</taxon>
        <taxon>Chytridiomycota</taxon>
        <taxon>Chytridiomycota incertae sedis</taxon>
        <taxon>Chytridiomycetes</taxon>
        <taxon>Lobulomycetales</taxon>
        <taxon>Lobulomycetaceae</taxon>
        <taxon>Clydaea</taxon>
    </lineage>
</organism>
<evidence type="ECO:0000256" key="5">
    <source>
        <dbReference type="SAM" id="MobiDB-lite"/>
    </source>
</evidence>
<protein>
    <recommendedName>
        <fullName evidence="4">Cyclin-dependent kinases regulatory subunit</fullName>
    </recommendedName>
</protein>
<evidence type="ECO:0000256" key="3">
    <source>
        <dbReference type="ARBA" id="ARBA00023306"/>
    </source>
</evidence>
<comment type="caution">
    <text evidence="6">The sequence shown here is derived from an EMBL/GenBank/DDBJ whole genome shotgun (WGS) entry which is preliminary data.</text>
</comment>
<keyword evidence="3 4" id="KW-0131">Cell cycle</keyword>
<dbReference type="InterPro" id="IPR000789">
    <property type="entry name" value="Cyclin-dep_kinase_reg-sub"/>
</dbReference>
<comment type="similarity">
    <text evidence="1 4">Belongs to the CKS family.</text>
</comment>
<dbReference type="PRINTS" id="PR00296">
    <property type="entry name" value="CYCLINKINASE"/>
</dbReference>
<dbReference type="Gene3D" id="3.30.170.10">
    <property type="entry name" value="Cyclin-dependent kinase, regulatory subunit"/>
    <property type="match status" value="1"/>
</dbReference>
<feature type="region of interest" description="Disordered" evidence="5">
    <location>
        <begin position="159"/>
        <end position="249"/>
    </location>
</feature>
<dbReference type="AlphaFoldDB" id="A0AAD5TUR7"/>
<evidence type="ECO:0000256" key="1">
    <source>
        <dbReference type="ARBA" id="ARBA00007782"/>
    </source>
</evidence>
<evidence type="ECO:0000313" key="7">
    <source>
        <dbReference type="Proteomes" id="UP001211065"/>
    </source>
</evidence>
<keyword evidence="2 4" id="KW-0132">Cell division</keyword>
<proteinExistence type="inferred from homology"/>
<dbReference type="GO" id="GO:0016538">
    <property type="term" value="F:cyclin-dependent protein serine/threonine kinase regulator activity"/>
    <property type="evidence" value="ECO:0007669"/>
    <property type="project" value="InterPro"/>
</dbReference>
<gene>
    <name evidence="6" type="ORF">HK099_000664</name>
</gene>
<sequence>MSTTGQKSKLKRKSRASLAIFDDASEHIIQDPINFELKMTKQKFEENLILELELLRDTYKIEELIDRIYYSRRYKDEDNVEHRHVILPKELYNIIPDQYKNRILSEMEWRGLGIRQSPGWIHYCTHNPEPYIFLFKRTETEKETFDFIEEKTLSSPMINKRRRSFKNDSRETETSSNVLTETQISPNSPKHSKENDENIEIPERPSKDNSGKKSITKEKVMLKNDVEKLRKKSKLSVPPEGLNININML</sequence>
<name>A0AAD5TUR7_9FUNG</name>